<reference evidence="4 5" key="1">
    <citation type="submission" date="2019-06" db="EMBL/GenBank/DDBJ databases">
        <title>Whole genome shotgun sequence of Streptomyces gardneri NBRC 12865.</title>
        <authorList>
            <person name="Hosoyama A."/>
            <person name="Uohara A."/>
            <person name="Ohji S."/>
            <person name="Ichikawa N."/>
        </authorList>
    </citation>
    <scope>NUCLEOTIDE SEQUENCE [LARGE SCALE GENOMIC DNA]</scope>
    <source>
        <strain evidence="4 5">NBRC 12865</strain>
    </source>
</reference>
<dbReference type="InterPro" id="IPR050266">
    <property type="entry name" value="AB_hydrolase_sf"/>
</dbReference>
<evidence type="ECO:0000313" key="5">
    <source>
        <dbReference type="Proteomes" id="UP000315226"/>
    </source>
</evidence>
<evidence type="ECO:0000259" key="3">
    <source>
        <dbReference type="Pfam" id="PF00561"/>
    </source>
</evidence>
<proteinExistence type="predicted"/>
<dbReference type="GO" id="GO:0016787">
    <property type="term" value="F:hydrolase activity"/>
    <property type="evidence" value="ECO:0007669"/>
    <property type="project" value="UniProtKB-KW"/>
</dbReference>
<dbReference type="Proteomes" id="UP000315226">
    <property type="component" value="Unassembled WGS sequence"/>
</dbReference>
<gene>
    <name evidence="4" type="ORF">SGA01_03440</name>
</gene>
<accession>A0A4Y3RBK9</accession>
<dbReference type="InterPro" id="IPR029058">
    <property type="entry name" value="AB_hydrolase_fold"/>
</dbReference>
<organism evidence="4 5">
    <name type="scientific">Streptomyces gardneri</name>
    <dbReference type="NCBI Taxonomy" id="66892"/>
    <lineage>
        <taxon>Bacteria</taxon>
        <taxon>Bacillati</taxon>
        <taxon>Actinomycetota</taxon>
        <taxon>Actinomycetes</taxon>
        <taxon>Kitasatosporales</taxon>
        <taxon>Streptomycetaceae</taxon>
        <taxon>Streptomyces</taxon>
    </lineage>
</organism>
<dbReference type="Pfam" id="PF00561">
    <property type="entry name" value="Abhydrolase_1"/>
    <property type="match status" value="1"/>
</dbReference>
<feature type="domain" description="AB hydrolase-1" evidence="3">
    <location>
        <begin position="36"/>
        <end position="139"/>
    </location>
</feature>
<dbReference type="GO" id="GO:0016020">
    <property type="term" value="C:membrane"/>
    <property type="evidence" value="ECO:0007669"/>
    <property type="project" value="TreeGrafter"/>
</dbReference>
<feature type="compositionally biased region" description="Basic and acidic residues" evidence="2">
    <location>
        <begin position="1"/>
        <end position="13"/>
    </location>
</feature>
<dbReference type="RefSeq" id="WP_141292540.1">
    <property type="nucleotide sequence ID" value="NZ_BJMN01000002.1"/>
</dbReference>
<evidence type="ECO:0000256" key="1">
    <source>
        <dbReference type="ARBA" id="ARBA00022801"/>
    </source>
</evidence>
<feature type="region of interest" description="Disordered" evidence="2">
    <location>
        <begin position="1"/>
        <end position="25"/>
    </location>
</feature>
<keyword evidence="5" id="KW-1185">Reference proteome</keyword>
<evidence type="ECO:0000256" key="2">
    <source>
        <dbReference type="SAM" id="MobiDB-lite"/>
    </source>
</evidence>
<dbReference type="Gene3D" id="3.40.50.1820">
    <property type="entry name" value="alpha/beta hydrolase"/>
    <property type="match status" value="1"/>
</dbReference>
<comment type="caution">
    <text evidence="4">The sequence shown here is derived from an EMBL/GenBank/DDBJ whole genome shotgun (WGS) entry which is preliminary data.</text>
</comment>
<name>A0A4Y3RBK9_9ACTN</name>
<dbReference type="EMBL" id="BJMN01000002">
    <property type="protein sequence ID" value="GEB54739.1"/>
    <property type="molecule type" value="Genomic_DNA"/>
</dbReference>
<dbReference type="PANTHER" id="PTHR43798:SF31">
    <property type="entry name" value="AB HYDROLASE SUPERFAMILY PROTEIN YCLE"/>
    <property type="match status" value="1"/>
</dbReference>
<dbReference type="PRINTS" id="PR00111">
    <property type="entry name" value="ABHYDROLASE"/>
</dbReference>
<dbReference type="SUPFAM" id="SSF53474">
    <property type="entry name" value="alpha/beta-Hydrolases"/>
    <property type="match status" value="1"/>
</dbReference>
<dbReference type="AlphaFoldDB" id="A0A4Y3RBK9"/>
<dbReference type="OrthoDB" id="495620at2"/>
<keyword evidence="1 4" id="KW-0378">Hydrolase</keyword>
<protein>
    <submittedName>
        <fullName evidence="4">Hydrolase</fullName>
    </submittedName>
</protein>
<dbReference type="InterPro" id="IPR000073">
    <property type="entry name" value="AB_hydrolase_1"/>
</dbReference>
<dbReference type="PANTHER" id="PTHR43798">
    <property type="entry name" value="MONOACYLGLYCEROL LIPASE"/>
    <property type="match status" value="1"/>
</dbReference>
<sequence length="271" mass="28864">MTSDFTERSDGPAHEALVPTPDGGRLWAERSGTGTPVVLLHGAGMDSRLWDAVVPELARHHDVIRYDARGLGRSTPPSEPFGDVEDLRAVLDHFGLRRAALVGLSMGGETALDFALAHPERVAALALVGASVSGHVWPESPELSAYSTARRGRDTATLAELELSIWAAMGRTAPGADLIETMVASNAERRVVSEQHCVVSTGRDAEPHLGAITAPTLVVHGAHDHPEIAVIAERLATDIPGARGETIPDADHYLPLRTADRLTELLLSHLP</sequence>
<evidence type="ECO:0000313" key="4">
    <source>
        <dbReference type="EMBL" id="GEB54739.1"/>
    </source>
</evidence>